<dbReference type="RefSeq" id="WP_047819572.1">
    <property type="nucleotide sequence ID" value="NZ_CP011770.1"/>
</dbReference>
<evidence type="ECO:0000256" key="3">
    <source>
        <dbReference type="ARBA" id="ARBA00064542"/>
    </source>
</evidence>
<feature type="region of interest" description="Disordered" evidence="7">
    <location>
        <begin position="1"/>
        <end position="24"/>
    </location>
</feature>
<dbReference type="OrthoDB" id="9799262at2"/>
<dbReference type="PROSITE" id="PS00362">
    <property type="entry name" value="RIBOSOMAL_S15"/>
    <property type="match status" value="1"/>
</dbReference>
<feature type="compositionally biased region" description="Basic and acidic residues" evidence="7">
    <location>
        <begin position="1"/>
        <end position="20"/>
    </location>
</feature>
<dbReference type="CDD" id="cd00353">
    <property type="entry name" value="Ribosomal_S15p_S13e"/>
    <property type="match status" value="1"/>
</dbReference>
<dbReference type="InterPro" id="IPR009068">
    <property type="entry name" value="uS15_NS1_RNA-bd_sf"/>
</dbReference>
<evidence type="ECO:0000313" key="8">
    <source>
        <dbReference type="EMBL" id="AKM08876.1"/>
    </source>
</evidence>
<accession>A0A0G3XE06</accession>
<dbReference type="STRING" id="1348774.AB433_00985"/>
<evidence type="ECO:0000256" key="5">
    <source>
        <dbReference type="RuleBase" id="RU003919"/>
    </source>
</evidence>
<dbReference type="SMART" id="SM01387">
    <property type="entry name" value="Ribosomal_S15"/>
    <property type="match status" value="1"/>
</dbReference>
<organism evidence="8 9">
    <name type="scientific">Croceicoccus naphthovorans</name>
    <dbReference type="NCBI Taxonomy" id="1348774"/>
    <lineage>
        <taxon>Bacteria</taxon>
        <taxon>Pseudomonadati</taxon>
        <taxon>Pseudomonadota</taxon>
        <taxon>Alphaproteobacteria</taxon>
        <taxon>Sphingomonadales</taxon>
        <taxon>Erythrobacteraceae</taxon>
        <taxon>Croceicoccus</taxon>
    </lineage>
</organism>
<proteinExistence type="inferred from homology"/>
<comment type="subunit">
    <text evidence="3 4">Part of the 30S ribosomal subunit. Forms a bridge to the 50S subunit in the 70S ribosome, contacting the 23S rRNA.</text>
</comment>
<gene>
    <name evidence="4" type="primary">rpsO</name>
    <name evidence="8" type="ORF">AB433_00985</name>
</gene>
<dbReference type="Gene3D" id="6.10.250.3130">
    <property type="match status" value="1"/>
</dbReference>
<dbReference type="PANTHER" id="PTHR23321:SF26">
    <property type="entry name" value="SMALL RIBOSOMAL SUBUNIT PROTEIN US15M"/>
    <property type="match status" value="1"/>
</dbReference>
<dbReference type="PANTHER" id="PTHR23321">
    <property type="entry name" value="RIBOSOMAL PROTEIN S15, BACTERIAL AND ORGANELLAR"/>
    <property type="match status" value="1"/>
</dbReference>
<dbReference type="GO" id="GO:0006412">
    <property type="term" value="P:translation"/>
    <property type="evidence" value="ECO:0007669"/>
    <property type="project" value="UniProtKB-UniRule"/>
</dbReference>
<dbReference type="FunFam" id="1.10.287.10:FF:000002">
    <property type="entry name" value="30S ribosomal protein S15"/>
    <property type="match status" value="1"/>
</dbReference>
<dbReference type="SUPFAM" id="SSF47060">
    <property type="entry name" value="S15/NS1 RNA-binding domain"/>
    <property type="match status" value="1"/>
</dbReference>
<evidence type="ECO:0000256" key="1">
    <source>
        <dbReference type="ARBA" id="ARBA00022980"/>
    </source>
</evidence>
<dbReference type="Gene3D" id="1.10.287.10">
    <property type="entry name" value="S15/NS1, RNA-binding"/>
    <property type="match status" value="1"/>
</dbReference>
<dbReference type="KEGG" id="cna:AB433_00985"/>
<comment type="function">
    <text evidence="4 6">One of the primary rRNA binding proteins, it binds directly to 16S rRNA where it helps nucleate assembly of the platform of the 30S subunit by binding and bridging several RNA helices of the 16S rRNA.</text>
</comment>
<evidence type="ECO:0000256" key="2">
    <source>
        <dbReference type="ARBA" id="ARBA00023274"/>
    </source>
</evidence>
<protein>
    <recommendedName>
        <fullName evidence="4">Small ribosomal subunit protein uS15</fullName>
    </recommendedName>
</protein>
<dbReference type="Pfam" id="PF00312">
    <property type="entry name" value="Ribosomal_S15"/>
    <property type="match status" value="1"/>
</dbReference>
<dbReference type="GO" id="GO:0019843">
    <property type="term" value="F:rRNA binding"/>
    <property type="evidence" value="ECO:0007669"/>
    <property type="project" value="UniProtKB-UniRule"/>
</dbReference>
<comment type="function">
    <text evidence="4">Forms an intersubunit bridge (bridge B4) with the 23S rRNA of the 50S subunit in the ribosome.</text>
</comment>
<keyword evidence="4 6" id="KW-0694">RNA-binding</keyword>
<dbReference type="GO" id="GO:0003735">
    <property type="term" value="F:structural constituent of ribosome"/>
    <property type="evidence" value="ECO:0007669"/>
    <property type="project" value="InterPro"/>
</dbReference>
<evidence type="ECO:0000256" key="6">
    <source>
        <dbReference type="RuleBase" id="RU004524"/>
    </source>
</evidence>
<evidence type="ECO:0000313" key="9">
    <source>
        <dbReference type="Proteomes" id="UP000035287"/>
    </source>
</evidence>
<dbReference type="InterPro" id="IPR005290">
    <property type="entry name" value="Ribosomal_uS15_bac-type"/>
</dbReference>
<dbReference type="InterPro" id="IPR000589">
    <property type="entry name" value="Ribosomal_uS15"/>
</dbReference>
<keyword evidence="1 4" id="KW-0689">Ribosomal protein</keyword>
<name>A0A0G3XE06_9SPHN</name>
<sequence>MTVTAERKQEIIQDNARADGDTGSPEVQVAILTERIRNLTEHFKANHKDNHSRRGLLVMVNKRRSLLAYLKKKDVARYNALIQKLGLRK</sequence>
<dbReference type="GO" id="GO:0022627">
    <property type="term" value="C:cytosolic small ribosomal subunit"/>
    <property type="evidence" value="ECO:0007669"/>
    <property type="project" value="TreeGrafter"/>
</dbReference>
<evidence type="ECO:0000256" key="7">
    <source>
        <dbReference type="SAM" id="MobiDB-lite"/>
    </source>
</evidence>
<evidence type="ECO:0000256" key="4">
    <source>
        <dbReference type="HAMAP-Rule" id="MF_01343"/>
    </source>
</evidence>
<comment type="similarity">
    <text evidence="4 5">Belongs to the universal ribosomal protein uS15 family.</text>
</comment>
<reference evidence="8 9" key="1">
    <citation type="submission" date="2015-06" db="EMBL/GenBank/DDBJ databases">
        <authorList>
            <person name="Zeng Y."/>
            <person name="Huang Y."/>
        </authorList>
    </citation>
    <scope>NUCLEOTIDE SEQUENCE [LARGE SCALE GENOMIC DNA]</scope>
    <source>
        <strain evidence="8 9">PQ-2</strain>
    </source>
</reference>
<keyword evidence="2 4" id="KW-0687">Ribonucleoprotein</keyword>
<dbReference type="NCBIfam" id="TIGR00952">
    <property type="entry name" value="S15_bact"/>
    <property type="match status" value="1"/>
</dbReference>
<dbReference type="Proteomes" id="UP000035287">
    <property type="component" value="Chromosome"/>
</dbReference>
<dbReference type="EMBL" id="CP011770">
    <property type="protein sequence ID" value="AKM08876.1"/>
    <property type="molecule type" value="Genomic_DNA"/>
</dbReference>
<dbReference type="AlphaFoldDB" id="A0A0G3XE06"/>
<keyword evidence="4 6" id="KW-0699">rRNA-binding</keyword>
<dbReference type="PATRIC" id="fig|1348774.3.peg.210"/>
<keyword evidence="9" id="KW-1185">Reference proteome</keyword>
<dbReference type="HAMAP" id="MF_01343_B">
    <property type="entry name" value="Ribosomal_uS15_B"/>
    <property type="match status" value="1"/>
</dbReference>